<dbReference type="AlphaFoldDB" id="A0A9W9VA32"/>
<comment type="caution">
    <text evidence="1">The sequence shown here is derived from an EMBL/GenBank/DDBJ whole genome shotgun (WGS) entry which is preliminary data.</text>
</comment>
<accession>A0A9W9VA32</accession>
<dbReference type="RefSeq" id="XP_056580514.1">
    <property type="nucleotide sequence ID" value="XM_056724264.1"/>
</dbReference>
<protein>
    <submittedName>
        <fullName evidence="1">Uncharacterized protein</fullName>
    </submittedName>
</protein>
<name>A0A9W9VA32_9EURO</name>
<reference evidence="1" key="1">
    <citation type="submission" date="2022-12" db="EMBL/GenBank/DDBJ databases">
        <authorList>
            <person name="Petersen C."/>
        </authorList>
    </citation>
    <scope>NUCLEOTIDE SEQUENCE</scope>
    <source>
        <strain evidence="1">IBT 3081</strain>
    </source>
</reference>
<keyword evidence="2" id="KW-1185">Reference proteome</keyword>
<proteinExistence type="predicted"/>
<sequence>MSLDRVHETDTYTIQADPRICAWCIWFCLSLTHWSEPCLWSGQCPPECCLGLEAGHPVDTAGLQPGGKVLLEKKLVKDFKEGEDGSEEDASERYTREIYTKA</sequence>
<dbReference type="Proteomes" id="UP001147752">
    <property type="component" value="Unassembled WGS sequence"/>
</dbReference>
<gene>
    <name evidence="1" type="ORF">N7517_006534</name>
</gene>
<evidence type="ECO:0000313" key="1">
    <source>
        <dbReference type="EMBL" id="KAJ5374528.1"/>
    </source>
</evidence>
<evidence type="ECO:0000313" key="2">
    <source>
        <dbReference type="Proteomes" id="UP001147752"/>
    </source>
</evidence>
<organism evidence="1 2">
    <name type="scientific">Penicillium concentricum</name>
    <dbReference type="NCBI Taxonomy" id="293559"/>
    <lineage>
        <taxon>Eukaryota</taxon>
        <taxon>Fungi</taxon>
        <taxon>Dikarya</taxon>
        <taxon>Ascomycota</taxon>
        <taxon>Pezizomycotina</taxon>
        <taxon>Eurotiomycetes</taxon>
        <taxon>Eurotiomycetidae</taxon>
        <taxon>Eurotiales</taxon>
        <taxon>Aspergillaceae</taxon>
        <taxon>Penicillium</taxon>
    </lineage>
</organism>
<reference evidence="1" key="2">
    <citation type="journal article" date="2023" name="IMA Fungus">
        <title>Comparative genomic study of the Penicillium genus elucidates a diverse pangenome and 15 lateral gene transfer events.</title>
        <authorList>
            <person name="Petersen C."/>
            <person name="Sorensen T."/>
            <person name="Nielsen M.R."/>
            <person name="Sondergaard T.E."/>
            <person name="Sorensen J.L."/>
            <person name="Fitzpatrick D.A."/>
            <person name="Frisvad J.C."/>
            <person name="Nielsen K.L."/>
        </authorList>
    </citation>
    <scope>NUCLEOTIDE SEQUENCE</scope>
    <source>
        <strain evidence="1">IBT 3081</strain>
    </source>
</reference>
<dbReference type="EMBL" id="JAPZBT010000002">
    <property type="protein sequence ID" value="KAJ5374528.1"/>
    <property type="molecule type" value="Genomic_DNA"/>
</dbReference>
<dbReference type="GeneID" id="81463447"/>